<dbReference type="InterPro" id="IPR005502">
    <property type="entry name" value="Ribosyl_crysJ1"/>
</dbReference>
<keyword evidence="1" id="KW-0479">Metal-binding</keyword>
<feature type="compositionally biased region" description="Pro residues" evidence="2">
    <location>
        <begin position="688"/>
        <end position="700"/>
    </location>
</feature>
<feature type="binding site" evidence="1">
    <location>
        <position position="276"/>
    </location>
    <ligand>
        <name>Mg(2+)</name>
        <dbReference type="ChEBI" id="CHEBI:18420"/>
        <label>1</label>
    </ligand>
</feature>
<dbReference type="AlphaFoldDB" id="A0A918IHQ1"/>
<dbReference type="InterPro" id="IPR050792">
    <property type="entry name" value="ADP-ribosylglycohydrolase"/>
</dbReference>
<keyword evidence="4" id="KW-1185">Reference proteome</keyword>
<comment type="caution">
    <text evidence="3">The sequence shown here is derived from an EMBL/GenBank/DDBJ whole genome shotgun (WGS) entry which is preliminary data.</text>
</comment>
<feature type="compositionally biased region" description="Polar residues" evidence="2">
    <location>
        <begin position="573"/>
        <end position="582"/>
    </location>
</feature>
<feature type="binding site" evidence="1">
    <location>
        <position position="68"/>
    </location>
    <ligand>
        <name>Mg(2+)</name>
        <dbReference type="ChEBI" id="CHEBI:18420"/>
        <label>1</label>
    </ligand>
</feature>
<dbReference type="EMBL" id="BMTD01000020">
    <property type="protein sequence ID" value="GGV18744.1"/>
    <property type="molecule type" value="Genomic_DNA"/>
</dbReference>
<dbReference type="SUPFAM" id="SSF101478">
    <property type="entry name" value="ADP-ribosylglycohydrolase"/>
    <property type="match status" value="1"/>
</dbReference>
<evidence type="ECO:0000256" key="2">
    <source>
        <dbReference type="SAM" id="MobiDB-lite"/>
    </source>
</evidence>
<feature type="compositionally biased region" description="Pro residues" evidence="2">
    <location>
        <begin position="630"/>
        <end position="641"/>
    </location>
</feature>
<feature type="region of interest" description="Disordered" evidence="2">
    <location>
        <begin position="453"/>
        <end position="734"/>
    </location>
</feature>
<dbReference type="InterPro" id="IPR036705">
    <property type="entry name" value="Ribosyl_crysJ1_sf"/>
</dbReference>
<reference evidence="3" key="1">
    <citation type="journal article" date="2014" name="Int. J. Syst. Evol. Microbiol.">
        <title>Complete genome sequence of Corynebacterium casei LMG S-19264T (=DSM 44701T), isolated from a smear-ripened cheese.</title>
        <authorList>
            <consortium name="US DOE Joint Genome Institute (JGI-PGF)"/>
            <person name="Walter F."/>
            <person name="Albersmeier A."/>
            <person name="Kalinowski J."/>
            <person name="Ruckert C."/>
        </authorList>
    </citation>
    <scope>NUCLEOTIDE SEQUENCE</scope>
    <source>
        <strain evidence="3">JCM 4369</strain>
    </source>
</reference>
<evidence type="ECO:0008006" key="5">
    <source>
        <dbReference type="Google" id="ProtNLM"/>
    </source>
</evidence>
<dbReference type="Gene3D" id="1.10.4080.10">
    <property type="entry name" value="ADP-ribosylation/Crystallin J1"/>
    <property type="match status" value="1"/>
</dbReference>
<keyword evidence="1" id="KW-0460">Magnesium</keyword>
<protein>
    <recommendedName>
        <fullName evidence="5">ADP-ribosylglycohydrolase</fullName>
    </recommendedName>
</protein>
<feature type="region of interest" description="Disordered" evidence="2">
    <location>
        <begin position="338"/>
        <end position="370"/>
    </location>
</feature>
<dbReference type="RefSeq" id="WP_373305803.1">
    <property type="nucleotide sequence ID" value="NZ_BMTD01000020.1"/>
</dbReference>
<dbReference type="PANTHER" id="PTHR16222">
    <property type="entry name" value="ADP-RIBOSYLGLYCOHYDROLASE"/>
    <property type="match status" value="1"/>
</dbReference>
<dbReference type="PANTHER" id="PTHR16222:SF12">
    <property type="entry name" value="ADP-RIBOSYLGLYCOHYDROLASE-RELATED"/>
    <property type="match status" value="1"/>
</dbReference>
<comment type="cofactor">
    <cofactor evidence="1">
        <name>Mg(2+)</name>
        <dbReference type="ChEBI" id="CHEBI:18420"/>
    </cofactor>
    <text evidence="1">Binds 2 magnesium ions per subunit.</text>
</comment>
<evidence type="ECO:0000256" key="1">
    <source>
        <dbReference type="PIRSR" id="PIRSR605502-1"/>
    </source>
</evidence>
<feature type="binding site" evidence="1">
    <location>
        <position position="66"/>
    </location>
    <ligand>
        <name>Mg(2+)</name>
        <dbReference type="ChEBI" id="CHEBI:18420"/>
        <label>1</label>
    </ligand>
</feature>
<name>A0A918IHQ1_9ACTN</name>
<dbReference type="Proteomes" id="UP000618795">
    <property type="component" value="Unassembled WGS sequence"/>
</dbReference>
<feature type="compositionally biased region" description="Low complexity" evidence="2">
    <location>
        <begin position="587"/>
        <end position="604"/>
    </location>
</feature>
<evidence type="ECO:0000313" key="4">
    <source>
        <dbReference type="Proteomes" id="UP000618795"/>
    </source>
</evidence>
<feature type="binding site" evidence="1">
    <location>
        <position position="278"/>
    </location>
    <ligand>
        <name>Mg(2+)</name>
        <dbReference type="ChEBI" id="CHEBI:18420"/>
        <label>1</label>
    </ligand>
</feature>
<proteinExistence type="predicted"/>
<dbReference type="Pfam" id="PF03747">
    <property type="entry name" value="ADP_ribosyl_GH"/>
    <property type="match status" value="1"/>
</dbReference>
<sequence length="734" mass="73306">MASIARTPPLPAPDGAAGPRERARGALLGLAVGDALGAPAENLKPSEIRARWGRITGYVSDQPCGTDDTEYAIFSGLLLARHGSALTPAHVEAAWHQWIADRAEGPFRGAGFSERGTLENLRRGLAAPISAQHRHAWSDGLAMRAAPFGVFAAGRPAEAARLAAIDGSVSHEGEGIYGGQAVAAGVAAAMTGAPVPVVIAAALAVVPDDSWTARSLRRAVAVAHRGERAVRSAVVIGGYPWTDLAPEAVALAFGAYAAADGDFVQAVLTAVNMGRDADTTAAVAGALSGATHGITAIPPHWATPIGPARGRCLPSMAGHHVLDVAELLVPGEVGRWGAGATLPTSPPDTPLPAPPRNGTDALPAAPGEKPVAAPARLHGEEPVAAPARLHGEQAGAAPARLHGEEPVPAPARLHGEQAGAAPARLHGEQAGAAPARLHGEEPVAAPARLHGEQAGAAPARLHGAKTRTAALGMPPEETRAQAPAPPPEGLPQAETRASLPGPPPEGTEAAPRGSRGEETRPAPPELPREGAPSAPPGLPLGEARSAPPELPQEGALPAPPGLPPEGVGAALPTTPTEGTQGERSPEAAVPALPGLPPEGARAALPAPPPGAATPAPLGTHDEQTPAALTGPPPEHTPAPAPPHDEETRAALPGPPSAQVPALSPEAMGAAAQEVASGAGWGAGCRPAGPAPSLPAAPAPQPDESDGPAGRRGFRRRSPLVGAGNAGQQDSEGRP</sequence>
<organism evidence="3 4">
    <name type="scientific">Streptomyces filipinensis</name>
    <dbReference type="NCBI Taxonomy" id="66887"/>
    <lineage>
        <taxon>Bacteria</taxon>
        <taxon>Bacillati</taxon>
        <taxon>Actinomycetota</taxon>
        <taxon>Actinomycetes</taxon>
        <taxon>Kitasatosporales</taxon>
        <taxon>Streptomycetaceae</taxon>
        <taxon>Streptomyces</taxon>
    </lineage>
</organism>
<evidence type="ECO:0000313" key="3">
    <source>
        <dbReference type="EMBL" id="GGV18744.1"/>
    </source>
</evidence>
<feature type="compositionally biased region" description="Polar residues" evidence="2">
    <location>
        <begin position="725"/>
        <end position="734"/>
    </location>
</feature>
<feature type="compositionally biased region" description="Pro residues" evidence="2">
    <location>
        <begin position="344"/>
        <end position="355"/>
    </location>
</feature>
<dbReference type="GO" id="GO:0046872">
    <property type="term" value="F:metal ion binding"/>
    <property type="evidence" value="ECO:0007669"/>
    <property type="project" value="UniProtKB-KW"/>
</dbReference>
<accession>A0A918IHQ1</accession>
<gene>
    <name evidence="3" type="ORF">GCM10010260_68110</name>
</gene>
<reference evidence="3" key="2">
    <citation type="submission" date="2020-09" db="EMBL/GenBank/DDBJ databases">
        <authorList>
            <person name="Sun Q."/>
            <person name="Ohkuma M."/>
        </authorList>
    </citation>
    <scope>NUCLEOTIDE SEQUENCE</scope>
    <source>
        <strain evidence="3">JCM 4369</strain>
    </source>
</reference>
<feature type="compositionally biased region" description="Low complexity" evidence="2">
    <location>
        <begin position="539"/>
        <end position="556"/>
    </location>
</feature>
<feature type="binding site" evidence="1">
    <location>
        <position position="279"/>
    </location>
    <ligand>
        <name>Mg(2+)</name>
        <dbReference type="ChEBI" id="CHEBI:18420"/>
        <label>1</label>
    </ligand>
</feature>
<feature type="binding site" evidence="1">
    <location>
        <position position="67"/>
    </location>
    <ligand>
        <name>Mg(2+)</name>
        <dbReference type="ChEBI" id="CHEBI:18420"/>
        <label>1</label>
    </ligand>
</feature>